<dbReference type="RefSeq" id="WP_211042097.1">
    <property type="nucleotide sequence ID" value="NZ_JAELVF020000002.1"/>
</dbReference>
<accession>A0A949JHH5</accession>
<dbReference type="EMBL" id="JAELVF020000002">
    <property type="protein sequence ID" value="MBU7600221.1"/>
    <property type="molecule type" value="Genomic_DNA"/>
</dbReference>
<keyword evidence="2" id="KW-1133">Transmembrane helix</keyword>
<keyword evidence="2" id="KW-0472">Membrane</keyword>
<sequence>MSQPWQPQPNQYGPPQPPPGYGYPGPYPPQQPMGPGYGGYRHPGFPPPPPRANGGKAFLFSLIIAGALMGGYALFLIISYEDLSRDSLQITYLGLAATLAVLIGLTTGNIAGRSTGSHIGGAIIATAATFFAVTNGYVAVILEAGGTELLEAMLEHDAGAPAEFWWERLSGGVALIGLALAGGICFLTGHTVGRKKPY</sequence>
<feature type="compositionally biased region" description="Low complexity" evidence="1">
    <location>
        <begin position="1"/>
        <end position="11"/>
    </location>
</feature>
<name>A0A949JHH5_9ACTN</name>
<feature type="compositionally biased region" description="Pro residues" evidence="1">
    <location>
        <begin position="12"/>
        <end position="32"/>
    </location>
</feature>
<evidence type="ECO:0000256" key="2">
    <source>
        <dbReference type="SAM" id="Phobius"/>
    </source>
</evidence>
<reference evidence="3" key="1">
    <citation type="submission" date="2021-06" db="EMBL/GenBank/DDBJ databases">
        <title>Sequencing of actinobacteria type strains.</title>
        <authorList>
            <person name="Nguyen G.-S."/>
            <person name="Wentzel A."/>
        </authorList>
    </citation>
    <scope>NUCLEOTIDE SEQUENCE</scope>
    <source>
        <strain evidence="3">P38-E01</strain>
    </source>
</reference>
<organism evidence="3 4">
    <name type="scientific">Streptomyces tardus</name>
    <dbReference type="NCBI Taxonomy" id="2780544"/>
    <lineage>
        <taxon>Bacteria</taxon>
        <taxon>Bacillati</taxon>
        <taxon>Actinomycetota</taxon>
        <taxon>Actinomycetes</taxon>
        <taxon>Kitasatosporales</taxon>
        <taxon>Streptomycetaceae</taxon>
        <taxon>Streptomyces</taxon>
    </lineage>
</organism>
<evidence type="ECO:0000313" key="3">
    <source>
        <dbReference type="EMBL" id="MBU7600221.1"/>
    </source>
</evidence>
<keyword evidence="2" id="KW-0812">Transmembrane</keyword>
<proteinExistence type="predicted"/>
<keyword evidence="4" id="KW-1185">Reference proteome</keyword>
<evidence type="ECO:0000313" key="4">
    <source>
        <dbReference type="Proteomes" id="UP000694501"/>
    </source>
</evidence>
<feature type="region of interest" description="Disordered" evidence="1">
    <location>
        <begin position="1"/>
        <end position="48"/>
    </location>
</feature>
<feature type="transmembrane region" description="Helical" evidence="2">
    <location>
        <begin position="169"/>
        <end position="189"/>
    </location>
</feature>
<feature type="transmembrane region" description="Helical" evidence="2">
    <location>
        <begin position="57"/>
        <end position="78"/>
    </location>
</feature>
<protein>
    <submittedName>
        <fullName evidence="3">Uncharacterized protein</fullName>
    </submittedName>
</protein>
<feature type="transmembrane region" description="Helical" evidence="2">
    <location>
        <begin position="90"/>
        <end position="112"/>
    </location>
</feature>
<dbReference type="AlphaFoldDB" id="A0A949JHH5"/>
<comment type="caution">
    <text evidence="3">The sequence shown here is derived from an EMBL/GenBank/DDBJ whole genome shotgun (WGS) entry which is preliminary data.</text>
</comment>
<gene>
    <name evidence="3" type="ORF">JGS22_021950</name>
</gene>
<evidence type="ECO:0000256" key="1">
    <source>
        <dbReference type="SAM" id="MobiDB-lite"/>
    </source>
</evidence>
<dbReference type="Proteomes" id="UP000694501">
    <property type="component" value="Unassembled WGS sequence"/>
</dbReference>
<feature type="transmembrane region" description="Helical" evidence="2">
    <location>
        <begin position="119"/>
        <end position="142"/>
    </location>
</feature>